<dbReference type="InterPro" id="IPR015421">
    <property type="entry name" value="PyrdxlP-dep_Trfase_major"/>
</dbReference>
<evidence type="ECO:0000256" key="4">
    <source>
        <dbReference type="ARBA" id="ARBA00022679"/>
    </source>
</evidence>
<dbReference type="FunFam" id="3.40.640.10:FF:000024">
    <property type="entry name" value="Kynurenine--oxoglutarate transaminase 3"/>
    <property type="match status" value="1"/>
</dbReference>
<evidence type="ECO:0000256" key="1">
    <source>
        <dbReference type="ARBA" id="ARBA00001933"/>
    </source>
</evidence>
<evidence type="ECO:0000259" key="6">
    <source>
        <dbReference type="Pfam" id="PF00155"/>
    </source>
</evidence>
<dbReference type="InterPro" id="IPR051326">
    <property type="entry name" value="Kynurenine-oxoglutarate_AT"/>
</dbReference>
<keyword evidence="3 7" id="KW-0032">Aminotransferase</keyword>
<comment type="similarity">
    <text evidence="2">Belongs to the class-I pyridoxal-phosphate-dependent aminotransferase family.</text>
</comment>
<proteinExistence type="inferred from homology"/>
<dbReference type="PANTHER" id="PTHR43807">
    <property type="entry name" value="FI04487P"/>
    <property type="match status" value="1"/>
</dbReference>
<evidence type="ECO:0000256" key="2">
    <source>
        <dbReference type="ARBA" id="ARBA00007441"/>
    </source>
</evidence>
<evidence type="ECO:0000313" key="8">
    <source>
        <dbReference type="Proteomes" id="UP000182126"/>
    </source>
</evidence>
<organism evidence="7 8">
    <name type="scientific">Microbacterium paraoxydans</name>
    <dbReference type="NCBI Taxonomy" id="199592"/>
    <lineage>
        <taxon>Bacteria</taxon>
        <taxon>Bacillati</taxon>
        <taxon>Actinomycetota</taxon>
        <taxon>Actinomycetes</taxon>
        <taxon>Micrococcales</taxon>
        <taxon>Microbacteriaceae</taxon>
        <taxon>Microbacterium</taxon>
    </lineage>
</organism>
<sequence length="414" mass="43361">MPSLSFSYGLSLFFMSVIPGAWRRTAAGAGLLDADGSVAPTIFAEMSAAAARTGSINLGQGFPDEDGPEAVLTAACDAIAGGLNQYPPGRGFPDLLLAIAEHQQRFYGLTVDPDSEVIVTAGATEALTATLLALIDGPDDEVVVFEPYYDSYAAAVALAGARLRTVPLRAPDFQPDLDQLAEAVTDRTRIILVNDPHNPTGAVFDEEVRREVVRLAARHDAVIVTDEVYEHLTFHTPHVPIATVPGAAERTLTISSAGKTFSTTGWKIGWVHGPAALITAVLTVKQYLTYVNGAPFQPAVAVGLRLDDAFFTDAAAVLARKHGILGDGLRAAGFTVHAPQGGYFTVADATALGGADAAAFCRALPDRAGVVAIPLTAFVSPARRPAYAGLVRFAACKRIDVLEEAAARLAGLNT</sequence>
<dbReference type="Gene3D" id="3.90.1150.10">
    <property type="entry name" value="Aspartate Aminotransferase, domain 1"/>
    <property type="match status" value="1"/>
</dbReference>
<feature type="domain" description="Aminotransferase class I/classII large" evidence="6">
    <location>
        <begin position="56"/>
        <end position="406"/>
    </location>
</feature>
<keyword evidence="5" id="KW-0663">Pyridoxal phosphate</keyword>
<dbReference type="Gene3D" id="3.40.640.10">
    <property type="entry name" value="Type I PLP-dependent aspartate aminotransferase-like (Major domain)"/>
    <property type="match status" value="1"/>
</dbReference>
<dbReference type="InterPro" id="IPR015424">
    <property type="entry name" value="PyrdxlP-dep_Trfase"/>
</dbReference>
<dbReference type="Proteomes" id="UP000182126">
    <property type="component" value="Chromosome I"/>
</dbReference>
<keyword evidence="4 7" id="KW-0808">Transferase</keyword>
<evidence type="ECO:0000256" key="3">
    <source>
        <dbReference type="ARBA" id="ARBA00022576"/>
    </source>
</evidence>
<gene>
    <name evidence="7" type="ORF">SAMN04489809_3186</name>
</gene>
<accession>A0A1H1WNH5</accession>
<evidence type="ECO:0000313" key="7">
    <source>
        <dbReference type="EMBL" id="SDS98171.1"/>
    </source>
</evidence>
<dbReference type="GO" id="GO:0005737">
    <property type="term" value="C:cytoplasm"/>
    <property type="evidence" value="ECO:0007669"/>
    <property type="project" value="TreeGrafter"/>
</dbReference>
<evidence type="ECO:0000256" key="5">
    <source>
        <dbReference type="ARBA" id="ARBA00022898"/>
    </source>
</evidence>
<dbReference type="CDD" id="cd00609">
    <property type="entry name" value="AAT_like"/>
    <property type="match status" value="1"/>
</dbReference>
<dbReference type="GO" id="GO:0016212">
    <property type="term" value="F:kynurenine-oxoglutarate transaminase activity"/>
    <property type="evidence" value="ECO:0007669"/>
    <property type="project" value="TreeGrafter"/>
</dbReference>
<reference evidence="7 8" key="1">
    <citation type="submission" date="2016-10" db="EMBL/GenBank/DDBJ databases">
        <authorList>
            <person name="de Groot N.N."/>
        </authorList>
    </citation>
    <scope>NUCLEOTIDE SEQUENCE [LARGE SCALE GENOMIC DNA]</scope>
    <source>
        <strain evidence="7 8">DSM 15019</strain>
    </source>
</reference>
<dbReference type="eggNOG" id="COG0436">
    <property type="taxonomic scope" value="Bacteria"/>
</dbReference>
<dbReference type="SUPFAM" id="SSF53383">
    <property type="entry name" value="PLP-dependent transferases"/>
    <property type="match status" value="1"/>
</dbReference>
<protein>
    <submittedName>
        <fullName evidence="7">Succinyldiaminopimelate aminotransferase apoenzyme</fullName>
    </submittedName>
</protein>
<dbReference type="Pfam" id="PF00155">
    <property type="entry name" value="Aminotran_1_2"/>
    <property type="match status" value="1"/>
</dbReference>
<dbReference type="InterPro" id="IPR004839">
    <property type="entry name" value="Aminotransferase_I/II_large"/>
</dbReference>
<dbReference type="EMBL" id="LT629770">
    <property type="protein sequence ID" value="SDS98171.1"/>
    <property type="molecule type" value="Genomic_DNA"/>
</dbReference>
<comment type="cofactor">
    <cofactor evidence="1">
        <name>pyridoxal 5'-phosphate</name>
        <dbReference type="ChEBI" id="CHEBI:597326"/>
    </cofactor>
</comment>
<dbReference type="InterPro" id="IPR015422">
    <property type="entry name" value="PyrdxlP-dep_Trfase_small"/>
</dbReference>
<dbReference type="PANTHER" id="PTHR43807:SF20">
    <property type="entry name" value="FI04487P"/>
    <property type="match status" value="1"/>
</dbReference>
<dbReference type="AlphaFoldDB" id="A0A1H1WNH5"/>
<name>A0A1H1WNH5_9MICO</name>
<dbReference type="GO" id="GO:0030170">
    <property type="term" value="F:pyridoxal phosphate binding"/>
    <property type="evidence" value="ECO:0007669"/>
    <property type="project" value="InterPro"/>
</dbReference>